<feature type="compositionally biased region" description="Basic and acidic residues" evidence="1">
    <location>
        <begin position="562"/>
        <end position="571"/>
    </location>
</feature>
<reference evidence="2" key="1">
    <citation type="journal article" date="2020" name="Stud. Mycol.">
        <title>101 Dothideomycetes genomes: a test case for predicting lifestyles and emergence of pathogens.</title>
        <authorList>
            <person name="Haridas S."/>
            <person name="Albert R."/>
            <person name="Binder M."/>
            <person name="Bloem J."/>
            <person name="Labutti K."/>
            <person name="Salamov A."/>
            <person name="Andreopoulos B."/>
            <person name="Baker S."/>
            <person name="Barry K."/>
            <person name="Bills G."/>
            <person name="Bluhm B."/>
            <person name="Cannon C."/>
            <person name="Castanera R."/>
            <person name="Culley D."/>
            <person name="Daum C."/>
            <person name="Ezra D."/>
            <person name="Gonzalez J."/>
            <person name="Henrissat B."/>
            <person name="Kuo A."/>
            <person name="Liang C."/>
            <person name="Lipzen A."/>
            <person name="Lutzoni F."/>
            <person name="Magnuson J."/>
            <person name="Mondo S."/>
            <person name="Nolan M."/>
            <person name="Ohm R."/>
            <person name="Pangilinan J."/>
            <person name="Park H.-J."/>
            <person name="Ramirez L."/>
            <person name="Alfaro M."/>
            <person name="Sun H."/>
            <person name="Tritt A."/>
            <person name="Yoshinaga Y."/>
            <person name="Zwiers L.-H."/>
            <person name="Turgeon B."/>
            <person name="Goodwin S."/>
            <person name="Spatafora J."/>
            <person name="Crous P."/>
            <person name="Grigoriev I."/>
        </authorList>
    </citation>
    <scope>NUCLEOTIDE SEQUENCE</scope>
    <source>
        <strain evidence="2">CBS 175.79</strain>
    </source>
</reference>
<feature type="region of interest" description="Disordered" evidence="1">
    <location>
        <begin position="68"/>
        <end position="99"/>
    </location>
</feature>
<feature type="region of interest" description="Disordered" evidence="1">
    <location>
        <begin position="396"/>
        <end position="571"/>
    </location>
</feature>
<dbReference type="RefSeq" id="XP_033379630.1">
    <property type="nucleotide sequence ID" value="XM_033528953.1"/>
</dbReference>
<feature type="compositionally biased region" description="Low complexity" evidence="1">
    <location>
        <begin position="86"/>
        <end position="99"/>
    </location>
</feature>
<feature type="compositionally biased region" description="Pro residues" evidence="1">
    <location>
        <begin position="512"/>
        <end position="523"/>
    </location>
</feature>
<evidence type="ECO:0000256" key="1">
    <source>
        <dbReference type="SAM" id="MobiDB-lite"/>
    </source>
</evidence>
<dbReference type="GeneID" id="54286350"/>
<protein>
    <submittedName>
        <fullName evidence="2">Uncharacterized protein</fullName>
    </submittedName>
</protein>
<proteinExistence type="predicted"/>
<feature type="compositionally biased region" description="Low complexity" evidence="1">
    <location>
        <begin position="337"/>
        <end position="348"/>
    </location>
</feature>
<dbReference type="Proteomes" id="UP000799778">
    <property type="component" value="Unassembled WGS sequence"/>
</dbReference>
<accession>A0A6A5XEM1</accession>
<feature type="region of interest" description="Disordered" evidence="1">
    <location>
        <begin position="334"/>
        <end position="361"/>
    </location>
</feature>
<evidence type="ECO:0000313" key="2">
    <source>
        <dbReference type="EMBL" id="KAF2011291.1"/>
    </source>
</evidence>
<gene>
    <name evidence="2" type="ORF">BU24DRAFT_426372</name>
</gene>
<keyword evidence="3" id="KW-1185">Reference proteome</keyword>
<evidence type="ECO:0000313" key="3">
    <source>
        <dbReference type="Proteomes" id="UP000799778"/>
    </source>
</evidence>
<dbReference type="AlphaFoldDB" id="A0A6A5XEM1"/>
<dbReference type="OrthoDB" id="5387995at2759"/>
<dbReference type="EMBL" id="ML978074">
    <property type="protein sequence ID" value="KAF2011291.1"/>
    <property type="molecule type" value="Genomic_DNA"/>
</dbReference>
<organism evidence="2 3">
    <name type="scientific">Aaosphaeria arxii CBS 175.79</name>
    <dbReference type="NCBI Taxonomy" id="1450172"/>
    <lineage>
        <taxon>Eukaryota</taxon>
        <taxon>Fungi</taxon>
        <taxon>Dikarya</taxon>
        <taxon>Ascomycota</taxon>
        <taxon>Pezizomycotina</taxon>
        <taxon>Dothideomycetes</taxon>
        <taxon>Pleosporomycetidae</taxon>
        <taxon>Pleosporales</taxon>
        <taxon>Pleosporales incertae sedis</taxon>
        <taxon>Aaosphaeria</taxon>
    </lineage>
</organism>
<feature type="compositionally biased region" description="Low complexity" evidence="1">
    <location>
        <begin position="450"/>
        <end position="460"/>
    </location>
</feature>
<name>A0A6A5XEM1_9PLEO</name>
<sequence length="591" mass="65077">MLSRRHHSLGVGQQTAVESRVLSLDKLPPLPLLALPPHPHLQVAIASTGTGTARPAAVHHHYQHQHQHYQVHSSPVVTTNRRISKPTSTTTSTPSSTSTSTLFLLHQPAATTSTRDYVVSCAKDSVFKRETEEKGRRSIMHSVLGLTSSPSPPQKALPLRLHDQLEPTTPFTFCISPNPAMNLTFNHRPSPPRPRKRCRSVADVDGEHSCLHKKKRRLRLFLITSRLSPEFSSPATNIVDRGSSKIAVWARQKALGRNLLRKAAILNRVKRRDQYARETHEGLGVSLAAQEHESKQLELARLALVYGSHDSYTRMVLPQTTPSTSSDAIRIDKVDLSSSPSPNSSSPNFAPVSLDDGGLIETAGDNPNSAYVYAYTPTKAQIPRRNHIPLPPSPLGLSNYDAFDQEDAFPDPYAHFDDDDEEGGGSSGQLFGNTDYRETTPPPKSSIAHSSTTPTSSTTPRNASGTPPPTIYSDFGKLDPGESIVGDFDQVEEGSDPIWPTQFEETHLTNPTRPPEPSPPSPNLQPASCSPNFAAFFASTKQHAPAAPPVQAQYRDAGSQLLDERSRREREVQEERLRQRKLMFPQFHPTM</sequence>